<keyword evidence="2 6" id="KW-0489">Methyltransferase</keyword>
<dbReference type="RefSeq" id="WP_380248175.1">
    <property type="nucleotide sequence ID" value="NZ_JBHUII010000001.1"/>
</dbReference>
<name>A0ABW5BG33_9PROT</name>
<feature type="region of interest" description="Disordered" evidence="5">
    <location>
        <begin position="1"/>
        <end position="56"/>
    </location>
</feature>
<organism evidence="6 7">
    <name type="scientific">Kiloniella antarctica</name>
    <dbReference type="NCBI Taxonomy" id="1550907"/>
    <lineage>
        <taxon>Bacteria</taxon>
        <taxon>Pseudomonadati</taxon>
        <taxon>Pseudomonadota</taxon>
        <taxon>Alphaproteobacteria</taxon>
        <taxon>Rhodospirillales</taxon>
        <taxon>Kiloniellaceae</taxon>
        <taxon>Kiloniella</taxon>
    </lineage>
</organism>
<dbReference type="Gene3D" id="3.20.20.480">
    <property type="entry name" value="Trimethylamine methyltransferase-like"/>
    <property type="match status" value="1"/>
</dbReference>
<reference evidence="7" key="1">
    <citation type="journal article" date="2019" name="Int. J. Syst. Evol. Microbiol.">
        <title>The Global Catalogue of Microorganisms (GCM) 10K type strain sequencing project: providing services to taxonomists for standard genome sequencing and annotation.</title>
        <authorList>
            <consortium name="The Broad Institute Genomics Platform"/>
            <consortium name="The Broad Institute Genome Sequencing Center for Infectious Disease"/>
            <person name="Wu L."/>
            <person name="Ma J."/>
        </authorList>
    </citation>
    <scope>NUCLEOTIDE SEQUENCE [LARGE SCALE GENOMIC DNA]</scope>
    <source>
        <strain evidence="7">CGMCC 4.7192</strain>
    </source>
</reference>
<keyword evidence="7" id="KW-1185">Reference proteome</keyword>
<evidence type="ECO:0000256" key="4">
    <source>
        <dbReference type="PIRNR" id="PIRNR037567"/>
    </source>
</evidence>
<protein>
    <recommendedName>
        <fullName evidence="4">Methyltransferase</fullName>
        <ecNumber evidence="4">2.1.1.-</ecNumber>
    </recommendedName>
</protein>
<comment type="similarity">
    <text evidence="1 4">Belongs to the trimethylamine methyltransferase family.</text>
</comment>
<dbReference type="EC" id="2.1.1.-" evidence="4"/>
<accession>A0ABW5BG33</accession>
<dbReference type="EMBL" id="JBHUII010000001">
    <property type="protein sequence ID" value="MFD2204514.1"/>
    <property type="molecule type" value="Genomic_DNA"/>
</dbReference>
<dbReference type="GO" id="GO:0032259">
    <property type="term" value="P:methylation"/>
    <property type="evidence" value="ECO:0007669"/>
    <property type="project" value="UniProtKB-KW"/>
</dbReference>
<evidence type="ECO:0000256" key="2">
    <source>
        <dbReference type="ARBA" id="ARBA00022603"/>
    </source>
</evidence>
<comment type="caution">
    <text evidence="6">The sequence shown here is derived from an EMBL/GenBank/DDBJ whole genome shotgun (WGS) entry which is preliminary data.</text>
</comment>
<dbReference type="PIRSF" id="PIRSF037567">
    <property type="entry name" value="MTTB_MeTrfase"/>
    <property type="match status" value="1"/>
</dbReference>
<dbReference type="InterPro" id="IPR010426">
    <property type="entry name" value="MTTB_MeTrfase"/>
</dbReference>
<evidence type="ECO:0000256" key="5">
    <source>
        <dbReference type="SAM" id="MobiDB-lite"/>
    </source>
</evidence>
<dbReference type="InterPro" id="IPR038601">
    <property type="entry name" value="MttB-like_sf"/>
</dbReference>
<gene>
    <name evidence="6" type="ORF">ACFSKO_02775</name>
</gene>
<proteinExistence type="inferred from homology"/>
<evidence type="ECO:0000256" key="3">
    <source>
        <dbReference type="ARBA" id="ARBA00022679"/>
    </source>
</evidence>
<evidence type="ECO:0000313" key="6">
    <source>
        <dbReference type="EMBL" id="MFD2204514.1"/>
    </source>
</evidence>
<sequence length="545" mass="59513">MVRELEPGRADSDQSTVKLHGVKSRGVKPLGTKPRGRAARRASREGGAEQNKSLKTPFITRNIPPYDLLNEQSLIKIEQAADTILAELGIEFRDDPETVALFKKAGGDVTPISEAVWNIKFEPGMIREILKTAPERFTQHARNSLNSVDIGGDAMVFAPAYGSPFVMDMDRGRRYGTLDDFENFVKLAQSSPWLHHSGGTICEPTDIPVNKRHLDMVLAHMRYSDRAFLGSVTAPERALDSIEMCRVLFGSEFVDQNCVIMGNFNSTSPLVWDGVSTQGIRAYAQAGQGSILLPFLLGGAVSPVTMPGAVAQGLAESMVGCALTQLVRPGAPVILASFLSSLSLRSGSPTFGTPEPALGSLVMGQLARRLKLPLRCAGNFPTSKLPDAQAATQGMMSMMSAVQGGANYILHSAGFLDGLLSMSYEKFIMDTDICGALHAYLKGFEVNDETLGIDSLREGGPGQHMFGTAHTLRHYESAYWDTDFNDDQPFESWIEQGGDDAAIRANRKWKKILADYQAPHMDADKEDALLEFVARRKAEMTDAWY</sequence>
<evidence type="ECO:0000256" key="1">
    <source>
        <dbReference type="ARBA" id="ARBA00007137"/>
    </source>
</evidence>
<evidence type="ECO:0000313" key="7">
    <source>
        <dbReference type="Proteomes" id="UP001597294"/>
    </source>
</evidence>
<feature type="compositionally biased region" description="Basic and acidic residues" evidence="5">
    <location>
        <begin position="1"/>
        <end position="12"/>
    </location>
</feature>
<keyword evidence="3 4" id="KW-0808">Transferase</keyword>
<dbReference type="GO" id="GO:0008168">
    <property type="term" value="F:methyltransferase activity"/>
    <property type="evidence" value="ECO:0007669"/>
    <property type="project" value="UniProtKB-KW"/>
</dbReference>
<dbReference type="Pfam" id="PF06253">
    <property type="entry name" value="MTTB"/>
    <property type="match status" value="1"/>
</dbReference>
<dbReference type="Proteomes" id="UP001597294">
    <property type="component" value="Unassembled WGS sequence"/>
</dbReference>